<feature type="region of interest" description="Disordered" evidence="1">
    <location>
        <begin position="36"/>
        <end position="75"/>
    </location>
</feature>
<organism evidence="2 3">
    <name type="scientific">Ophiocordyceps australis</name>
    <dbReference type="NCBI Taxonomy" id="1399860"/>
    <lineage>
        <taxon>Eukaryota</taxon>
        <taxon>Fungi</taxon>
        <taxon>Dikarya</taxon>
        <taxon>Ascomycota</taxon>
        <taxon>Pezizomycotina</taxon>
        <taxon>Sordariomycetes</taxon>
        <taxon>Hypocreomycetidae</taxon>
        <taxon>Hypocreales</taxon>
        <taxon>Ophiocordycipitaceae</taxon>
        <taxon>Ophiocordyceps</taxon>
    </lineage>
</organism>
<evidence type="ECO:0000313" key="3">
    <source>
        <dbReference type="Proteomes" id="UP000226192"/>
    </source>
</evidence>
<comment type="caution">
    <text evidence="2">The sequence shown here is derived from an EMBL/GenBank/DDBJ whole genome shotgun (WGS) entry which is preliminary data.</text>
</comment>
<keyword evidence="3" id="KW-1185">Reference proteome</keyword>
<gene>
    <name evidence="2" type="ORF">CDD81_3425</name>
</gene>
<proteinExistence type="predicted"/>
<reference evidence="2 3" key="1">
    <citation type="submission" date="2017-06" db="EMBL/GenBank/DDBJ databases">
        <title>Ant-infecting Ophiocordyceps genomes reveal a high diversity of potential behavioral manipulation genes and a possible major role for enterotoxins.</title>
        <authorList>
            <person name="De Bekker C."/>
            <person name="Evans H.C."/>
            <person name="Brachmann A."/>
            <person name="Hughes D.P."/>
        </authorList>
    </citation>
    <scope>NUCLEOTIDE SEQUENCE [LARGE SCALE GENOMIC DNA]</scope>
    <source>
        <strain evidence="2 3">Map64</strain>
    </source>
</reference>
<name>A0A2C5Y8I8_9HYPO</name>
<evidence type="ECO:0000256" key="1">
    <source>
        <dbReference type="SAM" id="MobiDB-lite"/>
    </source>
</evidence>
<accession>A0A2C5Y8I8</accession>
<dbReference type="EMBL" id="NJET01000022">
    <property type="protein sequence ID" value="PHH65027.1"/>
    <property type="molecule type" value="Genomic_DNA"/>
</dbReference>
<sequence length="75" mass="8235">MGLDAVDKKQVTRPAKGKFYLGPSYKEGSNMEDRKYCGGQENRGKAGGSLTMPSVRRRNRRRRVVESAGQGCVAS</sequence>
<protein>
    <submittedName>
        <fullName evidence="2">Uncharacterized protein</fullName>
    </submittedName>
</protein>
<dbReference type="Proteomes" id="UP000226192">
    <property type="component" value="Unassembled WGS sequence"/>
</dbReference>
<dbReference type="AlphaFoldDB" id="A0A2C5Y8I8"/>
<evidence type="ECO:0000313" key="2">
    <source>
        <dbReference type="EMBL" id="PHH65027.1"/>
    </source>
</evidence>